<keyword evidence="1" id="KW-0732">Signal</keyword>
<organism evidence="2 3">
    <name type="scientific">Mesorhizobium alhagi CCNWXJ12-2</name>
    <dbReference type="NCBI Taxonomy" id="1107882"/>
    <lineage>
        <taxon>Bacteria</taxon>
        <taxon>Pseudomonadati</taxon>
        <taxon>Pseudomonadota</taxon>
        <taxon>Alphaproteobacteria</taxon>
        <taxon>Hyphomicrobiales</taxon>
        <taxon>Phyllobacteriaceae</taxon>
        <taxon>Allomesorhizobium</taxon>
    </lineage>
</organism>
<proteinExistence type="predicted"/>
<dbReference type="OrthoDB" id="8443660at2"/>
<keyword evidence="3" id="KW-1185">Reference proteome</keyword>
<evidence type="ECO:0000313" key="3">
    <source>
        <dbReference type="Proteomes" id="UP000003250"/>
    </source>
</evidence>
<evidence type="ECO:0008006" key="4">
    <source>
        <dbReference type="Google" id="ProtNLM"/>
    </source>
</evidence>
<feature type="chain" id="PRO_5003534085" description="DUF3047 domain-containing protein" evidence="1">
    <location>
        <begin position="44"/>
        <end position="243"/>
    </location>
</feature>
<dbReference type="Proteomes" id="UP000003250">
    <property type="component" value="Unassembled WGS sequence"/>
</dbReference>
<protein>
    <recommendedName>
        <fullName evidence="4">DUF3047 domain-containing protein</fullName>
    </recommendedName>
</protein>
<reference evidence="2 3" key="1">
    <citation type="journal article" date="2012" name="J. Bacteriol.">
        <title>Draft Genome Sequence of Mesorhizobium alhagi CCNWXJ12-2T, a Novel Salt-Resistant Species Isolated from the Desert of Northwestern China.</title>
        <authorList>
            <person name="Zhou M."/>
            <person name="Chen W."/>
            <person name="Chen H."/>
            <person name="Wei G."/>
        </authorList>
    </citation>
    <scope>NUCLEOTIDE SEQUENCE [LARGE SCALE GENOMIC DNA]</scope>
    <source>
        <strain evidence="2 3">CCNWXJ12-2</strain>
    </source>
</reference>
<feature type="signal peptide" evidence="1">
    <location>
        <begin position="1"/>
        <end position="43"/>
    </location>
</feature>
<dbReference type="PATRIC" id="fig|1107882.3.peg.2615"/>
<dbReference type="Pfam" id="PF11249">
    <property type="entry name" value="DUF3047"/>
    <property type="match status" value="1"/>
</dbReference>
<evidence type="ECO:0000256" key="1">
    <source>
        <dbReference type="SAM" id="SignalP"/>
    </source>
</evidence>
<sequence length="243" mass="27173">MWSRRSRDILNAIFRGGASRQRGRKLGAFSVLLSLFAASPALAQSANGSSVIVGSFSQGSLSDWRTRSFKGETRYEFVRDPDLGSTVLAATTDGAASGRYRKIKIDLTKTPFLNWSWKVTKIFPGIDENVKSGDDFPARIYVVIERGPLGMRSLALNYVWASQHRTGSEWPSPYTAQVRMMAIDSGPKGLDTWVRHKRNLREDLGRIFGEEINEIDAVAIMTDADDHKGRAQSYYGDIWFSPE</sequence>
<gene>
    <name evidence="2" type="ORF">MAXJ12_13401</name>
</gene>
<dbReference type="EMBL" id="AHAM01000103">
    <property type="protein sequence ID" value="EHK56751.1"/>
    <property type="molecule type" value="Genomic_DNA"/>
</dbReference>
<name>H0HR95_9HYPH</name>
<accession>H0HR95</accession>
<dbReference type="RefSeq" id="WP_008836305.1">
    <property type="nucleotide sequence ID" value="NZ_AHAM01000103.1"/>
</dbReference>
<evidence type="ECO:0000313" key="2">
    <source>
        <dbReference type="EMBL" id="EHK56751.1"/>
    </source>
</evidence>
<dbReference type="AlphaFoldDB" id="H0HR95"/>
<dbReference type="InterPro" id="IPR021409">
    <property type="entry name" value="DUF3047"/>
</dbReference>